<evidence type="ECO:0000256" key="1">
    <source>
        <dbReference type="SAM" id="MobiDB-lite"/>
    </source>
</evidence>
<reference evidence="2" key="2">
    <citation type="journal article" date="2019" name="bioRxiv">
        <title>Genomics, evolutionary history and diagnostics of the Alternaria alternata species group including apple and Asian pear pathotypes.</title>
        <authorList>
            <person name="Armitage A.D."/>
            <person name="Cockerton H.M."/>
            <person name="Sreenivasaprasad S."/>
            <person name="Woodhall J.W."/>
            <person name="Lane C.R."/>
            <person name="Harrison R.J."/>
            <person name="Clarkson J.P."/>
        </authorList>
    </citation>
    <scope>NUCLEOTIDE SEQUENCE</scope>
    <source>
        <strain evidence="2">FERA 1164</strain>
    </source>
</reference>
<proteinExistence type="predicted"/>
<feature type="region of interest" description="Disordered" evidence="1">
    <location>
        <begin position="1"/>
        <end position="80"/>
    </location>
</feature>
<dbReference type="Proteomes" id="UP000292340">
    <property type="component" value="Unassembled WGS sequence"/>
</dbReference>
<feature type="compositionally biased region" description="Polar residues" evidence="1">
    <location>
        <begin position="70"/>
        <end position="80"/>
    </location>
</feature>
<name>A0AB37WVP1_9PLEO</name>
<dbReference type="EMBL" id="PDXB01000002">
    <property type="protein sequence ID" value="RYN37081.1"/>
    <property type="molecule type" value="Genomic_DNA"/>
</dbReference>
<comment type="caution">
    <text evidence="2">The sequence shown here is derived from an EMBL/GenBank/DDBJ whole genome shotgun (WGS) entry which is preliminary data.</text>
</comment>
<gene>
    <name evidence="2" type="ORF">AA0115_g1315</name>
</gene>
<evidence type="ECO:0000313" key="3">
    <source>
        <dbReference type="Proteomes" id="UP000292340"/>
    </source>
</evidence>
<feature type="compositionally biased region" description="Polar residues" evidence="1">
    <location>
        <begin position="15"/>
        <end position="28"/>
    </location>
</feature>
<reference evidence="2" key="1">
    <citation type="submission" date="2017-10" db="EMBL/GenBank/DDBJ databases">
        <authorList>
            <person name="Armitage A.D."/>
            <person name="Barbara D.J."/>
            <person name="Woodhall J.W."/>
            <person name="Sreenivasaprasad S."/>
            <person name="Lane C.R."/>
            <person name="Clarkson J.P."/>
            <person name="Harrison R.J."/>
        </authorList>
    </citation>
    <scope>NUCLEOTIDE SEQUENCE</scope>
    <source>
        <strain evidence="2">FERA 1164</strain>
    </source>
</reference>
<accession>A0AB37WVP1</accession>
<evidence type="ECO:0000313" key="2">
    <source>
        <dbReference type="EMBL" id="RYN37081.1"/>
    </source>
</evidence>
<sequence length="80" mass="8573">MSIPHTTELMHETDTLSSYTDLISTKNSPPRPMYSEAAPGTHSSSKVHTSESDKATATSKDDHTPEPEKASQTGASNVTK</sequence>
<feature type="compositionally biased region" description="Basic and acidic residues" evidence="1">
    <location>
        <begin position="48"/>
        <end position="69"/>
    </location>
</feature>
<protein>
    <submittedName>
        <fullName evidence="2">Uncharacterized protein</fullName>
    </submittedName>
</protein>
<dbReference type="AlphaFoldDB" id="A0AB37WVP1"/>
<organism evidence="2 3">
    <name type="scientific">Alternaria tenuissima</name>
    <dbReference type="NCBI Taxonomy" id="119927"/>
    <lineage>
        <taxon>Eukaryota</taxon>
        <taxon>Fungi</taxon>
        <taxon>Dikarya</taxon>
        <taxon>Ascomycota</taxon>
        <taxon>Pezizomycotina</taxon>
        <taxon>Dothideomycetes</taxon>
        <taxon>Pleosporomycetidae</taxon>
        <taxon>Pleosporales</taxon>
        <taxon>Pleosporineae</taxon>
        <taxon>Pleosporaceae</taxon>
        <taxon>Alternaria</taxon>
        <taxon>Alternaria sect. Alternaria</taxon>
        <taxon>Alternaria alternata complex</taxon>
    </lineage>
</organism>